<evidence type="ECO:0000313" key="6">
    <source>
        <dbReference type="EMBL" id="UGS25618.1"/>
    </source>
</evidence>
<reference evidence="6 7" key="1">
    <citation type="submission" date="2023-01" db="EMBL/GenBank/DDBJ databases">
        <title>Characterization of estradiol degrading bacteria Microbacterium sp. MZT7 and reveal degrading genes through genome analysis.</title>
        <authorList>
            <person name="Hao P."/>
            <person name="Gao Y."/>
        </authorList>
    </citation>
    <scope>NUCLEOTIDE SEQUENCE [LARGE SCALE GENOMIC DNA]</scope>
    <source>
        <strain evidence="6 7">MZT7</strain>
    </source>
</reference>
<keyword evidence="1" id="KW-0805">Transcription regulation</keyword>
<dbReference type="PROSITE" id="PS50932">
    <property type="entry name" value="HTH_LACI_2"/>
    <property type="match status" value="1"/>
</dbReference>
<gene>
    <name evidence="6" type="ORF">K8F61_13170</name>
</gene>
<dbReference type="InterPro" id="IPR028082">
    <property type="entry name" value="Peripla_BP_I"/>
</dbReference>
<dbReference type="EMBL" id="CP082781">
    <property type="protein sequence ID" value="UGS25618.1"/>
    <property type="molecule type" value="Genomic_DNA"/>
</dbReference>
<feature type="domain" description="HTH lacI-type" evidence="5">
    <location>
        <begin position="20"/>
        <end position="75"/>
    </location>
</feature>
<dbReference type="RefSeq" id="WP_231819443.1">
    <property type="nucleotide sequence ID" value="NZ_CP082781.1"/>
</dbReference>
<dbReference type="GO" id="GO:0003677">
    <property type="term" value="F:DNA binding"/>
    <property type="evidence" value="ECO:0007669"/>
    <property type="project" value="UniProtKB-KW"/>
</dbReference>
<dbReference type="CDD" id="cd01392">
    <property type="entry name" value="HTH_LacI"/>
    <property type="match status" value="1"/>
</dbReference>
<sequence>MTTPPGPGPETPDRDPARRATIADVARAAGVSPSTASVVFSGKAPVAEATRQRVMAAAAELGYTGPDPRAASLRRGRSGIVAVVLEEHLRTAFLDPVKTAMMDGLTDGVATLGAGVLLLRDDADAGSDAPTLATAPVDAVVLIGCSGRMRTALDIVRSRGLPVVVIEGDAGDEVPRIELDNREAAGQLARHLQGLGHERVATVTLPFDVERRRGDVDEDRIAQGTVEVTRERLDGVREVFPDVRVVASSGSFIDEGVLAGRLLFAGGGTRPTAVIAQSDLLAAGVIRAAEEHGLRVPEDVSVTGFDGIRVDGLGSHVLTTAVQPAVEKGRAAGDAVARMLAGERAASIRFTCVFREGTTSGPAPTKTADDAPVDRRGVGDP</sequence>
<accession>A0ABY3RNS2</accession>
<dbReference type="Pfam" id="PF13377">
    <property type="entry name" value="Peripla_BP_3"/>
    <property type="match status" value="1"/>
</dbReference>
<dbReference type="SUPFAM" id="SSF53822">
    <property type="entry name" value="Periplasmic binding protein-like I"/>
    <property type="match status" value="1"/>
</dbReference>
<evidence type="ECO:0000259" key="5">
    <source>
        <dbReference type="PROSITE" id="PS50932"/>
    </source>
</evidence>
<evidence type="ECO:0000256" key="3">
    <source>
        <dbReference type="ARBA" id="ARBA00023163"/>
    </source>
</evidence>
<dbReference type="Pfam" id="PF00356">
    <property type="entry name" value="LacI"/>
    <property type="match status" value="1"/>
</dbReference>
<dbReference type="Gene3D" id="3.40.50.2300">
    <property type="match status" value="2"/>
</dbReference>
<dbReference type="Gene3D" id="1.10.260.40">
    <property type="entry name" value="lambda repressor-like DNA-binding domains"/>
    <property type="match status" value="1"/>
</dbReference>
<keyword evidence="2 6" id="KW-0238">DNA-binding</keyword>
<dbReference type="PANTHER" id="PTHR30146:SF138">
    <property type="entry name" value="TRANSCRIPTIONAL REGULATORY PROTEIN"/>
    <property type="match status" value="1"/>
</dbReference>
<evidence type="ECO:0000256" key="1">
    <source>
        <dbReference type="ARBA" id="ARBA00023015"/>
    </source>
</evidence>
<feature type="region of interest" description="Disordered" evidence="4">
    <location>
        <begin position="358"/>
        <end position="381"/>
    </location>
</feature>
<keyword evidence="3" id="KW-0804">Transcription</keyword>
<dbReference type="InterPro" id="IPR000843">
    <property type="entry name" value="HTH_LacI"/>
</dbReference>
<name>A0ABY3RNS2_9MICO</name>
<dbReference type="InterPro" id="IPR010982">
    <property type="entry name" value="Lambda_DNA-bd_dom_sf"/>
</dbReference>
<dbReference type="Proteomes" id="UP001199642">
    <property type="component" value="Chromosome"/>
</dbReference>
<dbReference type="SUPFAM" id="SSF47413">
    <property type="entry name" value="lambda repressor-like DNA-binding domains"/>
    <property type="match status" value="1"/>
</dbReference>
<dbReference type="SMART" id="SM00354">
    <property type="entry name" value="HTH_LACI"/>
    <property type="match status" value="1"/>
</dbReference>
<feature type="compositionally biased region" description="Basic and acidic residues" evidence="4">
    <location>
        <begin position="367"/>
        <end position="381"/>
    </location>
</feature>
<organism evidence="6 7">
    <name type="scientific">Microbacterium resistens</name>
    <dbReference type="NCBI Taxonomy" id="156977"/>
    <lineage>
        <taxon>Bacteria</taxon>
        <taxon>Bacillati</taxon>
        <taxon>Actinomycetota</taxon>
        <taxon>Actinomycetes</taxon>
        <taxon>Micrococcales</taxon>
        <taxon>Microbacteriaceae</taxon>
        <taxon>Microbacterium</taxon>
    </lineage>
</organism>
<dbReference type="CDD" id="cd06279">
    <property type="entry name" value="PBP1_LacI-like"/>
    <property type="match status" value="1"/>
</dbReference>
<evidence type="ECO:0000313" key="7">
    <source>
        <dbReference type="Proteomes" id="UP001199642"/>
    </source>
</evidence>
<dbReference type="PANTHER" id="PTHR30146">
    <property type="entry name" value="LACI-RELATED TRANSCRIPTIONAL REPRESSOR"/>
    <property type="match status" value="1"/>
</dbReference>
<keyword evidence="7" id="KW-1185">Reference proteome</keyword>
<protein>
    <submittedName>
        <fullName evidence="6">LacI family DNA-binding transcriptional regulator</fullName>
    </submittedName>
</protein>
<proteinExistence type="predicted"/>
<evidence type="ECO:0000256" key="2">
    <source>
        <dbReference type="ARBA" id="ARBA00023125"/>
    </source>
</evidence>
<evidence type="ECO:0000256" key="4">
    <source>
        <dbReference type="SAM" id="MobiDB-lite"/>
    </source>
</evidence>
<dbReference type="InterPro" id="IPR046335">
    <property type="entry name" value="LacI/GalR-like_sensor"/>
</dbReference>